<evidence type="ECO:0000313" key="2">
    <source>
        <dbReference type="EMBL" id="MPR32630.1"/>
    </source>
</evidence>
<accession>A0A7C9FBG7</accession>
<dbReference type="EMBL" id="WHLY01000002">
    <property type="protein sequence ID" value="MPR32630.1"/>
    <property type="molecule type" value="Genomic_DNA"/>
</dbReference>
<name>A0A7C9FBG7_9BACT</name>
<organism evidence="2 3">
    <name type="scientific">Salmonirosea aquatica</name>
    <dbReference type="NCBI Taxonomy" id="2654236"/>
    <lineage>
        <taxon>Bacteria</taxon>
        <taxon>Pseudomonadati</taxon>
        <taxon>Bacteroidota</taxon>
        <taxon>Cytophagia</taxon>
        <taxon>Cytophagales</taxon>
        <taxon>Spirosomataceae</taxon>
        <taxon>Salmonirosea</taxon>
    </lineage>
</organism>
<dbReference type="Pfam" id="PF13673">
    <property type="entry name" value="Acetyltransf_10"/>
    <property type="match status" value="1"/>
</dbReference>
<evidence type="ECO:0000313" key="3">
    <source>
        <dbReference type="Proteomes" id="UP000479293"/>
    </source>
</evidence>
<gene>
    <name evidence="2" type="ORF">GBK04_04510</name>
</gene>
<keyword evidence="3" id="KW-1185">Reference proteome</keyword>
<evidence type="ECO:0000259" key="1">
    <source>
        <dbReference type="PROSITE" id="PS51186"/>
    </source>
</evidence>
<dbReference type="PROSITE" id="PS51186">
    <property type="entry name" value="GNAT"/>
    <property type="match status" value="1"/>
</dbReference>
<sequence length="151" mass="17215">MQVHWILKSFPQLTVEELYALLRLRNEVFIVEQNCPFPDLDGKDPLCHHLLGFGETGCLLAYTRLVPPGVIYRHPSIGRVATALNARRFGKGRELMQRSLVEMYHLYGQSPIQIGAQSYLQAFYESFGFLQSGDAYLEDGIEHIPMTRTLS</sequence>
<comment type="caution">
    <text evidence="2">The sequence shown here is derived from an EMBL/GenBank/DDBJ whole genome shotgun (WGS) entry which is preliminary data.</text>
</comment>
<reference evidence="2 3" key="1">
    <citation type="submission" date="2019-10" db="EMBL/GenBank/DDBJ databases">
        <title>Draft Genome Sequence of Cytophagaceae sp. SJW1-29.</title>
        <authorList>
            <person name="Choi A."/>
        </authorList>
    </citation>
    <scope>NUCLEOTIDE SEQUENCE [LARGE SCALE GENOMIC DNA]</scope>
    <source>
        <strain evidence="2 3">SJW1-29</strain>
    </source>
</reference>
<dbReference type="InterPro" id="IPR000182">
    <property type="entry name" value="GNAT_dom"/>
</dbReference>
<protein>
    <submittedName>
        <fullName evidence="2">GNAT family N-acetyltransferase</fullName>
    </submittedName>
</protein>
<dbReference type="SUPFAM" id="SSF55729">
    <property type="entry name" value="Acyl-CoA N-acyltransferases (Nat)"/>
    <property type="match status" value="1"/>
</dbReference>
<keyword evidence="2" id="KW-0808">Transferase</keyword>
<dbReference type="RefSeq" id="WP_152757229.1">
    <property type="nucleotide sequence ID" value="NZ_WHLY01000002.1"/>
</dbReference>
<dbReference type="InterPro" id="IPR016181">
    <property type="entry name" value="Acyl_CoA_acyltransferase"/>
</dbReference>
<dbReference type="GO" id="GO:0016747">
    <property type="term" value="F:acyltransferase activity, transferring groups other than amino-acyl groups"/>
    <property type="evidence" value="ECO:0007669"/>
    <property type="project" value="InterPro"/>
</dbReference>
<dbReference type="AlphaFoldDB" id="A0A7C9FBG7"/>
<feature type="domain" description="N-acetyltransferase" evidence="1">
    <location>
        <begin position="8"/>
        <end position="151"/>
    </location>
</feature>
<dbReference type="Gene3D" id="3.40.630.30">
    <property type="match status" value="1"/>
</dbReference>
<proteinExistence type="predicted"/>
<dbReference type="Proteomes" id="UP000479293">
    <property type="component" value="Unassembled WGS sequence"/>
</dbReference>